<dbReference type="EMBL" id="KK107087">
    <property type="protein sequence ID" value="EZA59995.1"/>
    <property type="molecule type" value="Genomic_DNA"/>
</dbReference>
<dbReference type="PANTHER" id="PTHR28348">
    <property type="entry name" value="UPF0193 PROTEIN EVG1"/>
    <property type="match status" value="1"/>
</dbReference>
<proteinExistence type="predicted"/>
<dbReference type="PANTHER" id="PTHR28348:SF1">
    <property type="entry name" value="UPF0193 PROTEIN EVG1"/>
    <property type="match status" value="1"/>
</dbReference>
<reference evidence="2 3" key="1">
    <citation type="journal article" date="2014" name="Curr. Biol.">
        <title>The genome of the clonal raider ant Cerapachys biroi.</title>
        <authorList>
            <person name="Oxley P.R."/>
            <person name="Ji L."/>
            <person name="Fetter-Pruneda I."/>
            <person name="McKenzie S.K."/>
            <person name="Li C."/>
            <person name="Hu H."/>
            <person name="Zhang G."/>
            <person name="Kronauer D.J."/>
        </authorList>
    </citation>
    <scope>NUCLEOTIDE SEQUENCE [LARGE SCALE GENOMIC DNA]</scope>
</reference>
<dbReference type="AlphaFoldDB" id="A0A026WVB7"/>
<dbReference type="Proteomes" id="UP000053097">
    <property type="component" value="Unassembled WGS sequence"/>
</dbReference>
<keyword evidence="3" id="KW-1185">Reference proteome</keyword>
<organism evidence="2 3">
    <name type="scientific">Ooceraea biroi</name>
    <name type="common">Clonal raider ant</name>
    <name type="synonym">Cerapachys biroi</name>
    <dbReference type="NCBI Taxonomy" id="2015173"/>
    <lineage>
        <taxon>Eukaryota</taxon>
        <taxon>Metazoa</taxon>
        <taxon>Ecdysozoa</taxon>
        <taxon>Arthropoda</taxon>
        <taxon>Hexapoda</taxon>
        <taxon>Insecta</taxon>
        <taxon>Pterygota</taxon>
        <taxon>Neoptera</taxon>
        <taxon>Endopterygota</taxon>
        <taxon>Hymenoptera</taxon>
        <taxon>Apocrita</taxon>
        <taxon>Aculeata</taxon>
        <taxon>Formicoidea</taxon>
        <taxon>Formicidae</taxon>
        <taxon>Dorylinae</taxon>
        <taxon>Ooceraea</taxon>
    </lineage>
</organism>
<evidence type="ECO:0000313" key="3">
    <source>
        <dbReference type="Proteomes" id="UP000053097"/>
    </source>
</evidence>
<evidence type="ECO:0000256" key="1">
    <source>
        <dbReference type="SAM" id="MobiDB-lite"/>
    </source>
</evidence>
<dbReference type="Pfam" id="PF05250">
    <property type="entry name" value="UPF0193"/>
    <property type="match status" value="1"/>
</dbReference>
<dbReference type="OrthoDB" id="10262032at2759"/>
<dbReference type="STRING" id="2015173.A0A026WVB7"/>
<dbReference type="OMA" id="MMAYGKD"/>
<name>A0A026WVB7_OOCBI</name>
<protein>
    <submittedName>
        <fullName evidence="2">Uncharacterized protein</fullName>
    </submittedName>
</protein>
<dbReference type="InterPro" id="IPR007914">
    <property type="entry name" value="UPF0193"/>
</dbReference>
<evidence type="ECO:0000313" key="2">
    <source>
        <dbReference type="EMBL" id="EZA59995.1"/>
    </source>
</evidence>
<gene>
    <name evidence="2" type="ORF">X777_16198</name>
</gene>
<accession>A0A026WVB7</accession>
<feature type="region of interest" description="Disordered" evidence="1">
    <location>
        <begin position="220"/>
        <end position="240"/>
    </location>
</feature>
<sequence>MKRVGLGVGAFHNPPRARYSDETKNLIELLMEESKLTVLQKKTIQEAVEKGESLPPSIDVMKTNQDYVQDDGITAYSAFSCLQQIRLPNTWRRRSRDTIVSSGAYEREQYRRTAPLPNKEKQKRHLACMMAYGKDMPETPRGPKILHGIRRDPQTSENVQDPLNELIRGIRERMDFLRDMENLGLGKKYRPMMQQEIAQKIRLIESMDKRTCNQLRKEIRQLSHERPSPKPFPLGEFDED</sequence>